<name>A0A0B2WRF6_METAS</name>
<dbReference type="GO" id="GO:0007005">
    <property type="term" value="P:mitochondrion organization"/>
    <property type="evidence" value="ECO:0007669"/>
    <property type="project" value="TreeGrafter"/>
</dbReference>
<dbReference type="HOGENOM" id="CLU_019319_0_0_1"/>
<dbReference type="InterPro" id="IPR051114">
    <property type="entry name" value="Mito_RNA_Proc_CCM1"/>
</dbReference>
<dbReference type="EMBL" id="AZHE01000014">
    <property type="protein sequence ID" value="KHN96603.1"/>
    <property type="molecule type" value="Genomic_DNA"/>
</dbReference>
<proteinExistence type="predicted"/>
<reference evidence="1 2" key="1">
    <citation type="journal article" date="2014" name="Proc. Natl. Acad. Sci. U.S.A.">
        <title>Trajectory and genomic determinants of fungal-pathogen speciation and host adaptation.</title>
        <authorList>
            <person name="Hu X."/>
            <person name="Xiao G."/>
            <person name="Zheng P."/>
            <person name="Shang Y."/>
            <person name="Su Y."/>
            <person name="Zhang X."/>
            <person name="Liu X."/>
            <person name="Zhan S."/>
            <person name="St Leger R.J."/>
            <person name="Wang C."/>
        </authorList>
    </citation>
    <scope>NUCLEOTIDE SEQUENCE [LARGE SCALE GENOMIC DNA]</scope>
    <source>
        <strain evidence="1 2">ARSEF 1941</strain>
    </source>
</reference>
<dbReference type="GeneID" id="63740001"/>
<sequence>MRVNLARHSRWLFVYRPTSAPVCLPCVNQVRRRLITRPVVQRPFARTFLNALFPKPPREIRQPEYEPGWMQIMVWRSRMLDNLRPPPRKELIDSLRKLMQSKLKRRVPLNSTQALQCHRLLEYLTAGGGDDQSSKAMSWADLSMIRQVLLDVEPQERGESYLKLAKSLYAVWSSGNYTGEAQTVQLQWSYLIQMLCQYGGSEEALLMLKSKWADSSYSAYLVKEDRLLVSVACGLAREGKEAQLVELVNYAMVHGVPYDATIQAAMIRYFAHNDKVTETQHWFNQPTNEKYSQPQVYRDIASLARRNNLRDWAVPLILELGQSQPTRNHWDVILQSILLLGKGLAEVEAMMGHMVDHNGVLPPTISTINGLLTVAVETKDPELGEGILALCAERGLVPNGETYLQLFRLRLETADLKGAQRAFEQVKHFEPWNNENHGTTDLFDCFRQCSNSYLTLLSQQVPPDFETILALLDALEEEQMLLGPETVAALCVKFLENEQHFDVIDLLSLHSFHYSEKQREVVQHAFVEFCLDKETSTSRAWGAYQLLRQFFQDTSYELRMKLISSFFDRKRPDMASHLIRHMRQHRNKAYHPTMDTYILYLEGVAEHPDPEGLVNIHNMLKMDTSIQPNTKLYTGLMLAYAACGKPTTSLDFWNEITQSREGPSYASLQAVFWALEKKPGGDKQAREIWERIERMDLEVPPAVYNSYVGAVAGSGNEKEVRGLILNMASYVGSEPDSMTLAIAHNALPGQELQENYRDWAKKKYRATWAELDKAGRRLNEFGLCQIKIKRIMKT</sequence>
<dbReference type="GO" id="GO:0006396">
    <property type="term" value="P:RNA processing"/>
    <property type="evidence" value="ECO:0007669"/>
    <property type="project" value="TreeGrafter"/>
</dbReference>
<dbReference type="STRING" id="1081103.A0A0B2WRF6"/>
<evidence type="ECO:0000313" key="1">
    <source>
        <dbReference type="EMBL" id="KHN96603.1"/>
    </source>
</evidence>
<dbReference type="OrthoDB" id="185373at2759"/>
<accession>A0A0B2WRF6</accession>
<gene>
    <name evidence="1" type="ORF">MAM_05546</name>
</gene>
<comment type="caution">
    <text evidence="1">The sequence shown here is derived from an EMBL/GenBank/DDBJ whole genome shotgun (WGS) entry which is preliminary data.</text>
</comment>
<dbReference type="GO" id="GO:0005739">
    <property type="term" value="C:mitochondrion"/>
    <property type="evidence" value="ECO:0007669"/>
    <property type="project" value="TreeGrafter"/>
</dbReference>
<dbReference type="InterPro" id="IPR011990">
    <property type="entry name" value="TPR-like_helical_dom_sf"/>
</dbReference>
<organism evidence="1 2">
    <name type="scientific">Metarhizium album (strain ARSEF 1941)</name>
    <dbReference type="NCBI Taxonomy" id="1081103"/>
    <lineage>
        <taxon>Eukaryota</taxon>
        <taxon>Fungi</taxon>
        <taxon>Dikarya</taxon>
        <taxon>Ascomycota</taxon>
        <taxon>Pezizomycotina</taxon>
        <taxon>Sordariomycetes</taxon>
        <taxon>Hypocreomycetidae</taxon>
        <taxon>Hypocreales</taxon>
        <taxon>Clavicipitaceae</taxon>
        <taxon>Metarhizium</taxon>
    </lineage>
</organism>
<dbReference type="Gene3D" id="1.25.40.10">
    <property type="entry name" value="Tetratricopeptide repeat domain"/>
    <property type="match status" value="2"/>
</dbReference>
<dbReference type="PANTHER" id="PTHR47934:SF6">
    <property type="entry name" value="MITOCHONDRIAL GROUP I INTRON SPLICING FACTOR CCM1-RELATED"/>
    <property type="match status" value="1"/>
</dbReference>
<keyword evidence="2" id="KW-1185">Reference proteome</keyword>
<protein>
    <submittedName>
        <fullName evidence="1">Complex I intermediate-associated protein 84</fullName>
    </submittedName>
</protein>
<dbReference type="GO" id="GO:0003729">
    <property type="term" value="F:mRNA binding"/>
    <property type="evidence" value="ECO:0007669"/>
    <property type="project" value="TreeGrafter"/>
</dbReference>
<evidence type="ECO:0000313" key="2">
    <source>
        <dbReference type="Proteomes" id="UP000030816"/>
    </source>
</evidence>
<dbReference type="PANTHER" id="PTHR47934">
    <property type="entry name" value="PENTATRICOPEPTIDE REPEAT-CONTAINING PROTEIN PET309, MITOCHONDRIAL"/>
    <property type="match status" value="1"/>
</dbReference>
<dbReference type="RefSeq" id="XP_040677669.1">
    <property type="nucleotide sequence ID" value="XM_040824344.1"/>
</dbReference>
<dbReference type="Proteomes" id="UP000030816">
    <property type="component" value="Unassembled WGS sequence"/>
</dbReference>
<dbReference type="AlphaFoldDB" id="A0A0B2WRF6"/>